<organism evidence="1">
    <name type="scientific">Bacillus thuringiensis</name>
    <dbReference type="NCBI Taxonomy" id="1428"/>
    <lineage>
        <taxon>Bacteria</taxon>
        <taxon>Bacillati</taxon>
        <taxon>Bacillota</taxon>
        <taxon>Bacilli</taxon>
        <taxon>Bacillales</taxon>
        <taxon>Bacillaceae</taxon>
        <taxon>Bacillus</taxon>
        <taxon>Bacillus cereus group</taxon>
    </lineage>
</organism>
<accession>Q9X6Z7</accession>
<geneLocation type="plasmid" evidence="1">
    <name>pAW63</name>
</geneLocation>
<dbReference type="EMBL" id="AJ011655">
    <property type="protein sequence ID" value="CAB43190.1"/>
    <property type="molecule type" value="Genomic_DNA"/>
</dbReference>
<proteinExistence type="predicted"/>
<dbReference type="AlphaFoldDB" id="Q9X6Z7"/>
<keyword evidence="1" id="KW-0614">Plasmid</keyword>
<sequence>MKLLGLYWKIRTLVVLNLGKNHPIDRDSRGRYRHSYVFMRGATVDIKLLNHDDLLKGKISTIEEFYCVLDVEGNGDPYQVTVNFSEVKYIRHEEFPTVEERSPKFSEGDQKTSFVFVIGEMIGCVFKDGKGIKGTLLSEDAYYLYVKTEKENYYTIMKGALSYVTHVKHDPLLRTNDFYTEEMKLADYKKPTEYVFSVGDTITVYFPTGKNVSGVVLDESKYWVLLQTEKRQLTVFKGSYTYFKHGPYETKAYLYVGNRQLRKQLRQEG</sequence>
<reference evidence="1" key="1">
    <citation type="journal article" date="1999" name="J. Bacteriol.">
        <title>Replication mechanism and sequence analysis of the replicon of pAW63, a conjugative plasmid from Bacillus thuringiensis.</title>
        <authorList>
            <person name="Wilcks A."/>
            <person name="Smidt L."/>
            <person name="Okstad O.A."/>
            <person name="Kolsto A.B."/>
            <person name="Mahillon J."/>
            <person name="Andrup L."/>
        </authorList>
    </citation>
    <scope>NUCLEOTIDE SEQUENCE</scope>
    <source>
        <plasmid evidence="1">pAW63</plasmid>
    </source>
</reference>
<name>Q9X6Z7_BACTU</name>
<evidence type="ECO:0000313" key="1">
    <source>
        <dbReference type="EMBL" id="CAB43190.1"/>
    </source>
</evidence>
<protein>
    <submittedName>
        <fullName evidence="1">Uncharacterized protein</fullName>
    </submittedName>
</protein>